<feature type="domain" description="HTH dtxR-type" evidence="16">
    <location>
        <begin position="1"/>
        <end position="71"/>
    </location>
</feature>
<evidence type="ECO:0000256" key="14">
    <source>
        <dbReference type="ARBA" id="ARBA00032618"/>
    </source>
</evidence>
<keyword evidence="18" id="KW-1185">Reference proteome</keyword>
<evidence type="ECO:0000256" key="8">
    <source>
        <dbReference type="ARBA" id="ARBA00023015"/>
    </source>
</evidence>
<dbReference type="SUPFAM" id="SSF47979">
    <property type="entry name" value="Iron-dependent repressor protein, dimerization domain"/>
    <property type="match status" value="1"/>
</dbReference>
<dbReference type="InterPro" id="IPR008988">
    <property type="entry name" value="Transcriptional_repressor_C"/>
</dbReference>
<evidence type="ECO:0000256" key="7">
    <source>
        <dbReference type="ARBA" id="ARBA00023004"/>
    </source>
</evidence>
<dbReference type="PANTHER" id="PTHR33238:SF11">
    <property type="entry name" value="TRANSCRIPTIONAL REGULATOR MNTR"/>
    <property type="match status" value="1"/>
</dbReference>
<keyword evidence="8" id="KW-0805">Transcription regulation</keyword>
<comment type="subcellular location">
    <subcellularLocation>
        <location evidence="1">Cytoplasm</location>
    </subcellularLocation>
</comment>
<evidence type="ECO:0000259" key="16">
    <source>
        <dbReference type="PROSITE" id="PS50944"/>
    </source>
</evidence>
<keyword evidence="6" id="KW-0678">Repressor</keyword>
<dbReference type="InterPro" id="IPR038157">
    <property type="entry name" value="FeoA_core_dom"/>
</dbReference>
<evidence type="ECO:0000256" key="5">
    <source>
        <dbReference type="ARBA" id="ARBA00022490"/>
    </source>
</evidence>
<dbReference type="Pfam" id="PF02742">
    <property type="entry name" value="Fe_dep_repr_C"/>
    <property type="match status" value="1"/>
</dbReference>
<dbReference type="InterPro" id="IPR007167">
    <property type="entry name" value="Fe-transptr_FeoA-like"/>
</dbReference>
<sequence length="234" mass="25679">MPETNLSDLPDKSQDYLKVIWDICERTGSPAMLKDVAAQTGQKTSTASEAVRRLTDRGLVSHRPYSGMTLTKEGTQLALGMMRRHRLLEMFLCTTLGYTWDEVHDEADVLEHSVSDKLIERIDAHLGYPVRDPHGDPIPDVDGAMVDIPSEVLTGVEEGVEVTVDRVSDRDPELLRYLADHGIRPGTGLTVLPPPFPGMSVVRVERPAGPHEEDTAADVPMTAAGIAAIYVTRD</sequence>
<evidence type="ECO:0000256" key="2">
    <source>
        <dbReference type="ARBA" id="ARBA00007871"/>
    </source>
</evidence>
<evidence type="ECO:0000256" key="3">
    <source>
        <dbReference type="ARBA" id="ARBA00011738"/>
    </source>
</evidence>
<keyword evidence="7" id="KW-0408">Iron</keyword>
<dbReference type="Pfam" id="PF01325">
    <property type="entry name" value="Fe_dep_repress"/>
    <property type="match status" value="1"/>
</dbReference>
<evidence type="ECO:0000256" key="9">
    <source>
        <dbReference type="ARBA" id="ARBA00023125"/>
    </source>
</evidence>
<proteinExistence type="inferred from homology"/>
<evidence type="ECO:0000256" key="13">
    <source>
        <dbReference type="ARBA" id="ARBA00032593"/>
    </source>
</evidence>
<comment type="similarity">
    <text evidence="2">Belongs to the DtxR/MntR family.</text>
</comment>
<evidence type="ECO:0000256" key="12">
    <source>
        <dbReference type="ARBA" id="ARBA00023211"/>
    </source>
</evidence>
<dbReference type="InterPro" id="IPR036388">
    <property type="entry name" value="WH-like_DNA-bd_sf"/>
</dbReference>
<keyword evidence="11" id="KW-0804">Transcription</keyword>
<keyword evidence="5" id="KW-0963">Cytoplasm</keyword>
<dbReference type="Pfam" id="PF04023">
    <property type="entry name" value="FeoA"/>
    <property type="match status" value="1"/>
</dbReference>
<evidence type="ECO:0000256" key="15">
    <source>
        <dbReference type="ARBA" id="ARBA00033329"/>
    </source>
</evidence>
<dbReference type="PANTHER" id="PTHR33238">
    <property type="entry name" value="IRON (METAL) DEPENDENT REPRESSOR, DTXR FAMILY"/>
    <property type="match status" value="1"/>
</dbReference>
<gene>
    <name evidence="17" type="ORF">JDV76_00100</name>
</gene>
<dbReference type="SUPFAM" id="SSF50037">
    <property type="entry name" value="C-terminal domain of transcriptional repressors"/>
    <property type="match status" value="1"/>
</dbReference>
<evidence type="ECO:0000313" key="17">
    <source>
        <dbReference type="EMBL" id="MBI8999386.1"/>
    </source>
</evidence>
<name>A0ABS0VRI7_9CORY</name>
<dbReference type="Proteomes" id="UP000625574">
    <property type="component" value="Unassembled WGS sequence"/>
</dbReference>
<dbReference type="InterPro" id="IPR036390">
    <property type="entry name" value="WH_DNA-bd_sf"/>
</dbReference>
<dbReference type="InterPro" id="IPR050536">
    <property type="entry name" value="DtxR_MntR_Metal-Reg"/>
</dbReference>
<comment type="caution">
    <text evidence="17">The sequence shown here is derived from an EMBL/GenBank/DDBJ whole genome shotgun (WGS) entry which is preliminary data.</text>
</comment>
<evidence type="ECO:0000256" key="10">
    <source>
        <dbReference type="ARBA" id="ARBA00023159"/>
    </source>
</evidence>
<evidence type="ECO:0000256" key="11">
    <source>
        <dbReference type="ARBA" id="ARBA00023163"/>
    </source>
</evidence>
<keyword evidence="9" id="KW-0238">DNA-binding</keyword>
<dbReference type="InterPro" id="IPR001367">
    <property type="entry name" value="Fe_dep_repressor"/>
</dbReference>
<comment type="subunit">
    <text evidence="3">Homodimer.</text>
</comment>
<dbReference type="EMBL" id="JAEIOT010000004">
    <property type="protein sequence ID" value="MBI8999386.1"/>
    <property type="molecule type" value="Genomic_DNA"/>
</dbReference>
<organism evidence="17 18">
    <name type="scientific">Corynebacterium marambiense</name>
    <dbReference type="NCBI Taxonomy" id="2765364"/>
    <lineage>
        <taxon>Bacteria</taxon>
        <taxon>Bacillati</taxon>
        <taxon>Actinomycetota</taxon>
        <taxon>Actinomycetes</taxon>
        <taxon>Mycobacteriales</taxon>
        <taxon>Corynebacteriaceae</taxon>
        <taxon>Corynebacterium</taxon>
    </lineage>
</organism>
<evidence type="ECO:0000313" key="18">
    <source>
        <dbReference type="Proteomes" id="UP000625574"/>
    </source>
</evidence>
<dbReference type="SUPFAM" id="SSF46785">
    <property type="entry name" value="Winged helix' DNA-binding domain"/>
    <property type="match status" value="1"/>
</dbReference>
<reference evidence="17 18" key="1">
    <citation type="submission" date="2020-12" db="EMBL/GenBank/DDBJ databases">
        <title>Genome public.</title>
        <authorList>
            <person name="Sun Q."/>
        </authorList>
    </citation>
    <scope>NUCLEOTIDE SEQUENCE [LARGE SCALE GENOMIC DNA]</scope>
    <source>
        <strain evidence="17 18">CCM 8864</strain>
    </source>
</reference>
<dbReference type="Gene3D" id="2.30.30.90">
    <property type="match status" value="1"/>
</dbReference>
<keyword evidence="10" id="KW-0010">Activator</keyword>
<dbReference type="InterPro" id="IPR036421">
    <property type="entry name" value="Fe_dep_repressor_sf"/>
</dbReference>
<dbReference type="SMART" id="SM00529">
    <property type="entry name" value="HTH_DTXR"/>
    <property type="match status" value="1"/>
</dbReference>
<dbReference type="InterPro" id="IPR022689">
    <property type="entry name" value="Iron_dep_repressor"/>
</dbReference>
<dbReference type="InterPro" id="IPR022687">
    <property type="entry name" value="HTH_DTXR"/>
</dbReference>
<dbReference type="Gene3D" id="1.10.10.10">
    <property type="entry name" value="Winged helix-like DNA-binding domain superfamily/Winged helix DNA-binding domain"/>
    <property type="match status" value="1"/>
</dbReference>
<evidence type="ECO:0000256" key="6">
    <source>
        <dbReference type="ARBA" id="ARBA00022491"/>
    </source>
</evidence>
<evidence type="ECO:0000256" key="1">
    <source>
        <dbReference type="ARBA" id="ARBA00004496"/>
    </source>
</evidence>
<evidence type="ECO:0000256" key="4">
    <source>
        <dbReference type="ARBA" id="ARBA00016140"/>
    </source>
</evidence>
<dbReference type="PROSITE" id="PS50944">
    <property type="entry name" value="HTH_DTXR"/>
    <property type="match status" value="1"/>
</dbReference>
<protein>
    <recommendedName>
        <fullName evidence="4">Diphtheria toxin repressor</fullName>
    </recommendedName>
    <alternativeName>
        <fullName evidence="14">Iron-dependent diphtheria tox regulatory element</fullName>
    </alternativeName>
    <alternativeName>
        <fullName evidence="13">Manganese transport regulator</fullName>
    </alternativeName>
    <alternativeName>
        <fullName evidence="15">Tox regulatory factor</fullName>
    </alternativeName>
</protein>
<accession>A0ABS0VRI7</accession>
<dbReference type="RefSeq" id="WP_198734861.1">
    <property type="nucleotide sequence ID" value="NZ_JAEIOT010000004.1"/>
</dbReference>
<keyword evidence="12" id="KW-0464">Manganese</keyword>
<dbReference type="SMART" id="SM00899">
    <property type="entry name" value="FeoA"/>
    <property type="match status" value="1"/>
</dbReference>